<dbReference type="SUPFAM" id="SSF81901">
    <property type="entry name" value="HCP-like"/>
    <property type="match status" value="1"/>
</dbReference>
<evidence type="ECO:0000313" key="3">
    <source>
        <dbReference type="EMBL" id="KDQ63430.1"/>
    </source>
</evidence>
<proteinExistence type="predicted"/>
<dbReference type="STRING" id="933084.A0A067QBD8"/>
<name>A0A067QBD8_9AGAM</name>
<protein>
    <recommendedName>
        <fullName evidence="2">CHAT domain-containing protein</fullName>
    </recommendedName>
</protein>
<organism evidence="3 4">
    <name type="scientific">Jaapia argillacea MUCL 33604</name>
    <dbReference type="NCBI Taxonomy" id="933084"/>
    <lineage>
        <taxon>Eukaryota</taxon>
        <taxon>Fungi</taxon>
        <taxon>Dikarya</taxon>
        <taxon>Basidiomycota</taxon>
        <taxon>Agaricomycotina</taxon>
        <taxon>Agaricomycetes</taxon>
        <taxon>Agaricomycetidae</taxon>
        <taxon>Jaapiales</taxon>
        <taxon>Jaapiaceae</taxon>
        <taxon>Jaapia</taxon>
    </lineage>
</organism>
<accession>A0A067QBD8</accession>
<dbReference type="EMBL" id="KL197710">
    <property type="protein sequence ID" value="KDQ63430.1"/>
    <property type="molecule type" value="Genomic_DNA"/>
</dbReference>
<dbReference type="InterPro" id="IPR024983">
    <property type="entry name" value="CHAT_dom"/>
</dbReference>
<feature type="coiled-coil region" evidence="1">
    <location>
        <begin position="816"/>
        <end position="847"/>
    </location>
</feature>
<dbReference type="InParanoid" id="A0A067QBD8"/>
<dbReference type="InterPro" id="IPR011990">
    <property type="entry name" value="TPR-like_helical_dom_sf"/>
</dbReference>
<feature type="domain" description="CHAT" evidence="2">
    <location>
        <begin position="950"/>
        <end position="1225"/>
    </location>
</feature>
<keyword evidence="4" id="KW-1185">Reference proteome</keyword>
<keyword evidence="1" id="KW-0175">Coiled coil</keyword>
<dbReference type="AlphaFoldDB" id="A0A067QBD8"/>
<evidence type="ECO:0000259" key="2">
    <source>
        <dbReference type="Pfam" id="PF12770"/>
    </source>
</evidence>
<dbReference type="Proteomes" id="UP000027265">
    <property type="component" value="Unassembled WGS sequence"/>
</dbReference>
<dbReference type="PANTHER" id="PTHR19959:SF119">
    <property type="entry name" value="FUNGAL LIPASE-LIKE DOMAIN-CONTAINING PROTEIN"/>
    <property type="match status" value="1"/>
</dbReference>
<gene>
    <name evidence="3" type="ORF">JAAARDRAFT_695220</name>
</gene>
<dbReference type="HOGENOM" id="CLU_001305_0_3_1"/>
<dbReference type="Gene3D" id="1.25.40.10">
    <property type="entry name" value="Tetratricopeptide repeat domain"/>
    <property type="match status" value="3"/>
</dbReference>
<dbReference type="OrthoDB" id="9991317at2759"/>
<reference evidence="4" key="1">
    <citation type="journal article" date="2014" name="Proc. Natl. Acad. Sci. U.S.A.">
        <title>Extensive sampling of basidiomycete genomes demonstrates inadequacy of the white-rot/brown-rot paradigm for wood decay fungi.</title>
        <authorList>
            <person name="Riley R."/>
            <person name="Salamov A.A."/>
            <person name="Brown D.W."/>
            <person name="Nagy L.G."/>
            <person name="Floudas D."/>
            <person name="Held B.W."/>
            <person name="Levasseur A."/>
            <person name="Lombard V."/>
            <person name="Morin E."/>
            <person name="Otillar R."/>
            <person name="Lindquist E.A."/>
            <person name="Sun H."/>
            <person name="LaButti K.M."/>
            <person name="Schmutz J."/>
            <person name="Jabbour D."/>
            <person name="Luo H."/>
            <person name="Baker S.E."/>
            <person name="Pisabarro A.G."/>
            <person name="Walton J.D."/>
            <person name="Blanchette R.A."/>
            <person name="Henrissat B."/>
            <person name="Martin F."/>
            <person name="Cullen D."/>
            <person name="Hibbett D.S."/>
            <person name="Grigoriev I.V."/>
        </authorList>
    </citation>
    <scope>NUCLEOTIDE SEQUENCE [LARGE SCALE GENOMIC DNA]</scope>
    <source>
        <strain evidence="4">MUCL 33604</strain>
    </source>
</reference>
<dbReference type="PANTHER" id="PTHR19959">
    <property type="entry name" value="KINESIN LIGHT CHAIN"/>
    <property type="match status" value="1"/>
</dbReference>
<dbReference type="SUPFAM" id="SSF48452">
    <property type="entry name" value="TPR-like"/>
    <property type="match status" value="1"/>
</dbReference>
<sequence length="1225" mass="136495">MQSDTSVQTSHVHIPPFSVTKFDVEKLANLGVRYMSQFELSKNLAMLEIGAIVLKQAIEHITQGEPILPILLYKLGVGLAHKFEILGFMSDLNAAILDYSKAIELGPNHPDLTGWLNGFAQLLERRYDCCGTLNDLDDTILNLYKANDLLVNGHDKALLLSNLGNVLVKRFGRLDKSSDIDNAISSLSKAASLLPPKDHALTSILNNLGNAFRSRYDRYGKSKDLDEAMVNLSEAADSITADHPSQPIILNNLGTVYWKKFVKHGNLNDLNTAITTFSTALVSIPEQNKAALLYNLGSALRSRFESSNKLSDINSAICYQYQAASVTLDQNPDKSSRLYALGNSLWSRFQITGDIADVEAAISHQSKALHLIPTNHPKKPFILNGLNNALLARYDAQGKIQDLNESISNGLIAIASISDDNPERITMLSNLGNAFLAKYQRIGHIADLDAAIMNQCEAVKLTPAAHLALPDRLSNLGFGYHIRFQILGNTSDLDAAILHFSKAVNTASKDHPDTPVWMNNLGLSLHTKFEKLQQLDDINSAISILSDAVKFTPDKHPSLSKWLNNLGSAITTKSLFTQKQDDITDAVLSHTRAVKLTPQDHADMPQFLSNLSFALQTSYDIQKNIEDLNIAIKNYLKIVSLVSNKHLDKASHLLWLGEALERRFKELQNSEDLHLAIYYYSIGAQLIVGRPFTLFSCAVRWMNAANLCKPKHSSLMQSCTFLAWIGHSLQHQFEQLRNLPTAVADATAIAIQHQDYQKAVEWLEQGRSIIWKQMLQIRQSFDTLEDTYPELGQKLHHVARKLELDIVIFSQPATTIEKMNNTNQIKLEEIEQAHRRLAEQWKELLVQIRSKSGFEKFLLPQSFLKLAKSASDGPVVMLNASQYQCDALIILSPSVPVQHVFLPDISLEQLQRFHFFLRGSENSRFPLAGGSRHYKQGALSHKSYSLKYILSQIWLKVMKPIIVHLNLQKTNLIRVWLCPTGSFVSLPLHAAGIFEQESFMAMDYAIFSYTTCLENLLTLTPSLPSESFKFLAISQGFSSSFADVLPNATKEIQVIQNLVPSSSLISLENQAATVETILAYLPDIQWWHLACHGKQDNDSPLNSSFLLIDGNLTLEKILQQKLPNAQFAFLSACETATGDNGLPDEATHLAAGLMFAGFQSIIATLWSIHDKDGPIIAHSVYSHLFRKGNTSDVKNIAQALHLAVLELYSSSVSFERWVPFIHMGK</sequence>
<evidence type="ECO:0000256" key="1">
    <source>
        <dbReference type="SAM" id="Coils"/>
    </source>
</evidence>
<evidence type="ECO:0000313" key="4">
    <source>
        <dbReference type="Proteomes" id="UP000027265"/>
    </source>
</evidence>
<dbReference type="Pfam" id="PF12770">
    <property type="entry name" value="CHAT"/>
    <property type="match status" value="1"/>
</dbReference>